<protein>
    <recommendedName>
        <fullName evidence="1">ABM domain-containing protein</fullName>
    </recommendedName>
</protein>
<organism evidence="2 3">
    <name type="scientific">Actinoplanes cyaneus</name>
    <dbReference type="NCBI Taxonomy" id="52696"/>
    <lineage>
        <taxon>Bacteria</taxon>
        <taxon>Bacillati</taxon>
        <taxon>Actinomycetota</taxon>
        <taxon>Actinomycetes</taxon>
        <taxon>Micromonosporales</taxon>
        <taxon>Micromonosporaceae</taxon>
        <taxon>Actinoplanes</taxon>
    </lineage>
</organism>
<sequence>MTPGEGGFCPRSSASLAIMTTMELASFRIHDGAEEAFLAERPAMLAALRRAYPACLAAYLVKQEDGSWTDVVLWRSHAEALESARTIMEVPECAAWFRHISASLGMRHAQVADAWPVVAPPAAGPPR</sequence>
<dbReference type="InterPro" id="IPR011008">
    <property type="entry name" value="Dimeric_a/b-barrel"/>
</dbReference>
<evidence type="ECO:0000259" key="1">
    <source>
        <dbReference type="Pfam" id="PF03992"/>
    </source>
</evidence>
<dbReference type="EMBL" id="BOMH01000037">
    <property type="protein sequence ID" value="GID67024.1"/>
    <property type="molecule type" value="Genomic_DNA"/>
</dbReference>
<dbReference type="Proteomes" id="UP000619479">
    <property type="component" value="Unassembled WGS sequence"/>
</dbReference>
<accession>A0A919M903</accession>
<dbReference type="Pfam" id="PF03992">
    <property type="entry name" value="ABM"/>
    <property type="match status" value="1"/>
</dbReference>
<name>A0A919M903_9ACTN</name>
<dbReference type="InterPro" id="IPR007138">
    <property type="entry name" value="ABM_dom"/>
</dbReference>
<evidence type="ECO:0000313" key="3">
    <source>
        <dbReference type="Proteomes" id="UP000619479"/>
    </source>
</evidence>
<evidence type="ECO:0000313" key="2">
    <source>
        <dbReference type="EMBL" id="GID67024.1"/>
    </source>
</evidence>
<comment type="caution">
    <text evidence="2">The sequence shown here is derived from an EMBL/GenBank/DDBJ whole genome shotgun (WGS) entry which is preliminary data.</text>
</comment>
<keyword evidence="3" id="KW-1185">Reference proteome</keyword>
<reference evidence="2" key="1">
    <citation type="submission" date="2021-01" db="EMBL/GenBank/DDBJ databases">
        <title>Whole genome shotgun sequence of Actinoplanes cyaneus NBRC 14990.</title>
        <authorList>
            <person name="Komaki H."/>
            <person name="Tamura T."/>
        </authorList>
    </citation>
    <scope>NUCLEOTIDE SEQUENCE</scope>
    <source>
        <strain evidence="2">NBRC 14990</strain>
    </source>
</reference>
<gene>
    <name evidence="2" type="ORF">Acy02nite_49050</name>
</gene>
<proteinExistence type="predicted"/>
<dbReference type="AlphaFoldDB" id="A0A919M903"/>
<feature type="domain" description="ABM" evidence="1">
    <location>
        <begin position="24"/>
        <end position="80"/>
    </location>
</feature>
<dbReference type="SUPFAM" id="SSF54909">
    <property type="entry name" value="Dimeric alpha+beta barrel"/>
    <property type="match status" value="1"/>
</dbReference>